<dbReference type="AlphaFoldDB" id="A0A915IR37"/>
<sequence length="285" mass="32355">MELSLGLLYVKNSNLFYGRYENPASHPIFALWKFVEAGSSCEFVVQSFAYSLALTYSDRNGSAKLSLDQMRGGEDQIFIVVEVMNDYPRVPSCSNSTLNMLPVLFFSEELLFLNLLLTYLFFTVIEPFNIICCAIIFIQKGKSGYILIPKKNKGLSIRLTVEKEPMVNIEYRGSEQKPGDVWELIVCSKMEFTKPSITNSTPMINIQFDTGGYSVRDIEHMLGFYSDNGYVWKLSTLNDLIPYSISSLSRKQRRVLGYELSEMIIKCQFGPKACSRSQSLKAISN</sequence>
<keyword evidence="2" id="KW-1185">Reference proteome</keyword>
<feature type="transmembrane region" description="Helical" evidence="1">
    <location>
        <begin position="110"/>
        <end position="138"/>
    </location>
</feature>
<keyword evidence="1" id="KW-1133">Transmembrane helix</keyword>
<evidence type="ECO:0000313" key="2">
    <source>
        <dbReference type="Proteomes" id="UP000887565"/>
    </source>
</evidence>
<organism evidence="2 3">
    <name type="scientific">Romanomermis culicivorax</name>
    <name type="common">Nematode worm</name>
    <dbReference type="NCBI Taxonomy" id="13658"/>
    <lineage>
        <taxon>Eukaryota</taxon>
        <taxon>Metazoa</taxon>
        <taxon>Ecdysozoa</taxon>
        <taxon>Nematoda</taxon>
        <taxon>Enoplea</taxon>
        <taxon>Dorylaimia</taxon>
        <taxon>Mermithida</taxon>
        <taxon>Mermithoidea</taxon>
        <taxon>Mermithidae</taxon>
        <taxon>Romanomermis</taxon>
    </lineage>
</organism>
<keyword evidence="1" id="KW-0812">Transmembrane</keyword>
<accession>A0A915IR37</accession>
<reference evidence="3" key="1">
    <citation type="submission" date="2022-11" db="UniProtKB">
        <authorList>
            <consortium name="WormBaseParasite"/>
        </authorList>
    </citation>
    <scope>IDENTIFICATION</scope>
</reference>
<keyword evidence="1" id="KW-0472">Membrane</keyword>
<dbReference type="Proteomes" id="UP000887565">
    <property type="component" value="Unplaced"/>
</dbReference>
<protein>
    <submittedName>
        <fullName evidence="3">LAGLIDADG homing endonuclease</fullName>
    </submittedName>
</protein>
<proteinExistence type="predicted"/>
<name>A0A915IR37_ROMCU</name>
<dbReference type="WBParaSite" id="nRc.2.0.1.t16663-RA">
    <property type="protein sequence ID" value="nRc.2.0.1.t16663-RA"/>
    <property type="gene ID" value="nRc.2.0.1.g16663"/>
</dbReference>
<evidence type="ECO:0000313" key="3">
    <source>
        <dbReference type="WBParaSite" id="nRc.2.0.1.t16663-RA"/>
    </source>
</evidence>
<evidence type="ECO:0000256" key="1">
    <source>
        <dbReference type="SAM" id="Phobius"/>
    </source>
</evidence>